<comment type="caution">
    <text evidence="1">The sequence shown here is derived from an EMBL/GenBank/DDBJ whole genome shotgun (WGS) entry which is preliminary data.</text>
</comment>
<reference evidence="1" key="1">
    <citation type="journal article" date="2021" name="PeerJ">
        <title>Extensive microbial diversity within the chicken gut microbiome revealed by metagenomics and culture.</title>
        <authorList>
            <person name="Gilroy R."/>
            <person name="Ravi A."/>
            <person name="Getino M."/>
            <person name="Pursley I."/>
            <person name="Horton D.L."/>
            <person name="Alikhan N.F."/>
            <person name="Baker D."/>
            <person name="Gharbi K."/>
            <person name="Hall N."/>
            <person name="Watson M."/>
            <person name="Adriaenssens E.M."/>
            <person name="Foster-Nyarko E."/>
            <person name="Jarju S."/>
            <person name="Secka A."/>
            <person name="Antonio M."/>
            <person name="Oren A."/>
            <person name="Chaudhuri R.R."/>
            <person name="La Ragione R."/>
            <person name="Hildebrand F."/>
            <person name="Pallen M.J."/>
        </authorList>
    </citation>
    <scope>NUCLEOTIDE SEQUENCE</scope>
    <source>
        <strain evidence="1">6966</strain>
    </source>
</reference>
<dbReference type="AlphaFoldDB" id="A0A921KYN5"/>
<evidence type="ECO:0000313" key="1">
    <source>
        <dbReference type="EMBL" id="HJF70896.1"/>
    </source>
</evidence>
<sequence>MNLDKLTIEELKKMLDQLQIETSTRIDDAFNKFVDDISNMGLIKSYLSSKEQKFLSEMKRLSNAISNHIDSLVDDIHVINTTSSNISWKIGEKIAEKEIKSIIPEGLFEKLRANGIFEHRKKSLDSFTMSKKDFRISSRVWKEGIKGQIEDSLQLAFVDGKSANELSRDIRKCLQEPDRLYRRVRDAETGELKLSKAAKEYHPGQGVYRSSYKNAMRLCRNEINKSYRRAEWESYQDNPAIVGFRIRLSNNHTLNGKPFVDICDYAQGVYPKDFKWHGWHVQCRCVMEPVFAPRIDLEKMEDAILAGGNAEDIQVKQVSSIPKKFIDWSQKHKKQISGWDSKPDYILDNKAYAEKYFTYKDVFKKDS</sequence>
<organism evidence="1 2">
    <name type="scientific">Butyricimonas virosa</name>
    <dbReference type="NCBI Taxonomy" id="544645"/>
    <lineage>
        <taxon>Bacteria</taxon>
        <taxon>Pseudomonadati</taxon>
        <taxon>Bacteroidota</taxon>
        <taxon>Bacteroidia</taxon>
        <taxon>Bacteroidales</taxon>
        <taxon>Odoribacteraceae</taxon>
        <taxon>Butyricimonas</taxon>
    </lineage>
</organism>
<name>A0A921KYN5_9BACT</name>
<accession>A0A921KYN5</accession>
<protein>
    <submittedName>
        <fullName evidence="1">Uncharacterized protein</fullName>
    </submittedName>
</protein>
<dbReference type="Proteomes" id="UP000742098">
    <property type="component" value="Unassembled WGS sequence"/>
</dbReference>
<reference evidence="1" key="2">
    <citation type="submission" date="2021-09" db="EMBL/GenBank/DDBJ databases">
        <authorList>
            <person name="Gilroy R."/>
        </authorList>
    </citation>
    <scope>NUCLEOTIDE SEQUENCE</scope>
    <source>
        <strain evidence="1">6966</strain>
    </source>
</reference>
<dbReference type="EMBL" id="DYVS01000149">
    <property type="protein sequence ID" value="HJF70896.1"/>
    <property type="molecule type" value="Genomic_DNA"/>
</dbReference>
<gene>
    <name evidence="1" type="ORF">K8V05_09105</name>
</gene>
<proteinExistence type="predicted"/>
<evidence type="ECO:0000313" key="2">
    <source>
        <dbReference type="Proteomes" id="UP000742098"/>
    </source>
</evidence>